<accession>A0A9P6XPV0</accession>
<dbReference type="Proteomes" id="UP000740926">
    <property type="component" value="Unassembled WGS sequence"/>
</dbReference>
<evidence type="ECO:0000313" key="2">
    <source>
        <dbReference type="EMBL" id="KAG1529853.1"/>
    </source>
</evidence>
<gene>
    <name evidence="2" type="ORF">G6F50_017715</name>
</gene>
<comment type="caution">
    <text evidence="2">The sequence shown here is derived from an EMBL/GenBank/DDBJ whole genome shotgun (WGS) entry which is preliminary data.</text>
</comment>
<evidence type="ECO:0000259" key="1">
    <source>
        <dbReference type="Pfam" id="PF12727"/>
    </source>
</evidence>
<reference evidence="2 3" key="1">
    <citation type="journal article" date="2020" name="Microb. Genom.">
        <title>Genetic diversity of clinical and environmental Mucorales isolates obtained from an investigation of mucormycosis cases among solid organ transplant recipients.</title>
        <authorList>
            <person name="Nguyen M.H."/>
            <person name="Kaul D."/>
            <person name="Muto C."/>
            <person name="Cheng S.J."/>
            <person name="Richter R.A."/>
            <person name="Bruno V.M."/>
            <person name="Liu G."/>
            <person name="Beyhan S."/>
            <person name="Sundermann A.J."/>
            <person name="Mounaud S."/>
            <person name="Pasculle A.W."/>
            <person name="Nierman W.C."/>
            <person name="Driscoll E."/>
            <person name="Cumbie R."/>
            <person name="Clancy C.J."/>
            <person name="Dupont C.L."/>
        </authorList>
    </citation>
    <scope>NUCLEOTIDE SEQUENCE [LARGE SCALE GENOMIC DNA]</scope>
    <source>
        <strain evidence="2 3">GL24</strain>
    </source>
</reference>
<proteinExistence type="predicted"/>
<name>A0A9P6XPV0_9FUNG</name>
<organism evidence="2 3">
    <name type="scientific">Rhizopus delemar</name>
    <dbReference type="NCBI Taxonomy" id="936053"/>
    <lineage>
        <taxon>Eukaryota</taxon>
        <taxon>Fungi</taxon>
        <taxon>Fungi incertae sedis</taxon>
        <taxon>Mucoromycota</taxon>
        <taxon>Mucoromycotina</taxon>
        <taxon>Mucoromycetes</taxon>
        <taxon>Mucorales</taxon>
        <taxon>Mucorineae</taxon>
        <taxon>Rhizopodaceae</taxon>
        <taxon>Rhizopus</taxon>
    </lineage>
</organism>
<dbReference type="PANTHER" id="PTHR38431">
    <property type="entry name" value="BLL2305 PROTEIN"/>
    <property type="match status" value="1"/>
</dbReference>
<sequence>MAIAAHIASGMADTGVGVETAACRFGLDFIPLVSERYFFAIRKSSLETPAMQDLLSIMRSPDYVGYVGQLVGYDARDTGRLQTLEEAFA</sequence>
<dbReference type="InterPro" id="IPR024370">
    <property type="entry name" value="PBP_domain"/>
</dbReference>
<dbReference type="Pfam" id="PF12727">
    <property type="entry name" value="PBP_like"/>
    <property type="match status" value="1"/>
</dbReference>
<keyword evidence="3" id="KW-1185">Reference proteome</keyword>
<evidence type="ECO:0000313" key="3">
    <source>
        <dbReference type="Proteomes" id="UP000740926"/>
    </source>
</evidence>
<protein>
    <recommendedName>
        <fullName evidence="1">PBP domain-containing protein</fullName>
    </recommendedName>
</protein>
<feature type="domain" description="PBP" evidence="1">
    <location>
        <begin position="1"/>
        <end position="58"/>
    </location>
</feature>
<dbReference type="EMBL" id="JAANIU010013852">
    <property type="protein sequence ID" value="KAG1529853.1"/>
    <property type="molecule type" value="Genomic_DNA"/>
</dbReference>
<dbReference type="PANTHER" id="PTHR38431:SF1">
    <property type="entry name" value="BLL2305 PROTEIN"/>
    <property type="match status" value="1"/>
</dbReference>
<dbReference type="AlphaFoldDB" id="A0A9P6XPV0"/>